<protein>
    <submittedName>
        <fullName evidence="2">Outer membrane protein domain-containing protein</fullName>
    </submittedName>
</protein>
<name>A0A139BUJ2_9PROT</name>
<keyword evidence="1" id="KW-0732">Signal</keyword>
<feature type="signal peptide" evidence="1">
    <location>
        <begin position="1"/>
        <end position="19"/>
    </location>
</feature>
<sequence>MKKIIFATAFSALTLPAYADVTINGKVSTLGLGMEVAFPMAQSIDGRIGLNTYKYNLNKTSTSNGLTTDYNGDLNLSSLEALADWHPFAGSFRMSGGLIYNNNSVNMTARPTAGSVNIGGQTYTGVTSGQSVNAAIEFKKVAPYLGIGWGRTPKNTGLSFTSDIGIMYQGSPKANVTTNIPNVTSADISQANSDLNSSMSSYKFYPVISIGVGYTF</sequence>
<dbReference type="Proteomes" id="UP000070578">
    <property type="component" value="Unassembled WGS sequence"/>
</dbReference>
<reference evidence="2 3" key="2">
    <citation type="submission" date="2016-03" db="EMBL/GenBank/DDBJ databases">
        <title>New uncultured bacterium of the family Gallionellaceae from acid mine drainage: description and reconstruction of genome based on metagenomic analysis of microbial community.</title>
        <authorList>
            <person name="Kadnikov V."/>
            <person name="Ivasenko D."/>
            <person name="Beletsky A."/>
            <person name="Mardanov A."/>
            <person name="Danilova E."/>
            <person name="Pimenov N."/>
            <person name="Karnachuk O."/>
            <person name="Ravin N."/>
        </authorList>
    </citation>
    <scope>NUCLEOTIDE SEQUENCE [LARGE SCALE GENOMIC DNA]</scope>
    <source>
        <strain evidence="2">ShG14-8</strain>
    </source>
</reference>
<evidence type="ECO:0000313" key="3">
    <source>
        <dbReference type="Proteomes" id="UP000070578"/>
    </source>
</evidence>
<dbReference type="EMBL" id="LSLI01000023">
    <property type="protein sequence ID" value="KXS32644.1"/>
    <property type="molecule type" value="Genomic_DNA"/>
</dbReference>
<dbReference type="Gene3D" id="2.40.160.170">
    <property type="match status" value="1"/>
</dbReference>
<feature type="chain" id="PRO_5007483988" evidence="1">
    <location>
        <begin position="20"/>
        <end position="216"/>
    </location>
</feature>
<comment type="caution">
    <text evidence="2">The sequence shown here is derived from an EMBL/GenBank/DDBJ whole genome shotgun (WGS) entry which is preliminary data.</text>
</comment>
<evidence type="ECO:0000256" key="1">
    <source>
        <dbReference type="SAM" id="SignalP"/>
    </source>
</evidence>
<reference evidence="2 3" key="1">
    <citation type="submission" date="2016-02" db="EMBL/GenBank/DDBJ databases">
        <authorList>
            <person name="Wen L."/>
            <person name="He K."/>
            <person name="Yang H."/>
        </authorList>
    </citation>
    <scope>NUCLEOTIDE SEQUENCE [LARGE SCALE GENOMIC DNA]</scope>
    <source>
        <strain evidence="2">ShG14-8</strain>
    </source>
</reference>
<organism evidence="2 3">
    <name type="scientific">Candidatus Gallionella acididurans</name>
    <dbReference type="NCBI Taxonomy" id="1796491"/>
    <lineage>
        <taxon>Bacteria</taxon>
        <taxon>Pseudomonadati</taxon>
        <taxon>Pseudomonadota</taxon>
        <taxon>Betaproteobacteria</taxon>
        <taxon>Nitrosomonadales</taxon>
        <taxon>Gallionellaceae</taxon>
        <taxon>Gallionella</taxon>
    </lineage>
</organism>
<proteinExistence type="predicted"/>
<evidence type="ECO:0000313" key="2">
    <source>
        <dbReference type="EMBL" id="KXS32644.1"/>
    </source>
</evidence>
<dbReference type="AlphaFoldDB" id="A0A139BUJ2"/>
<gene>
    <name evidence="2" type="ORF">AWT59_1239</name>
</gene>
<accession>A0A139BUJ2</accession>